<dbReference type="EMBL" id="JBFOCI010000031">
    <property type="protein sequence ID" value="MEW9808799.1"/>
    <property type="molecule type" value="Genomic_DNA"/>
</dbReference>
<dbReference type="InterPro" id="IPR036291">
    <property type="entry name" value="NAD(P)-bd_dom_sf"/>
</dbReference>
<dbReference type="PRINTS" id="PR00081">
    <property type="entry name" value="GDHRDH"/>
</dbReference>
<comment type="caution">
    <text evidence="4">The sequence shown here is derived from an EMBL/GenBank/DDBJ whole genome shotgun (WGS) entry which is preliminary data.</text>
</comment>
<dbReference type="Proteomes" id="UP001556196">
    <property type="component" value="Unassembled WGS sequence"/>
</dbReference>
<name>A0ABV3R647_9HYPH</name>
<reference evidence="4 5" key="1">
    <citation type="submission" date="2024-06" db="EMBL/GenBank/DDBJ databases">
        <authorList>
            <person name="Tuo L."/>
        </authorList>
    </citation>
    <scope>NUCLEOTIDE SEQUENCE [LARGE SCALE GENOMIC DNA]</scope>
    <source>
        <strain evidence="4 5">ZMM04-5</strain>
    </source>
</reference>
<proteinExistence type="inferred from homology"/>
<feature type="non-terminal residue" evidence="4">
    <location>
        <position position="244"/>
    </location>
</feature>
<keyword evidence="5" id="KW-1185">Reference proteome</keyword>
<evidence type="ECO:0000256" key="1">
    <source>
        <dbReference type="ARBA" id="ARBA00006484"/>
    </source>
</evidence>
<dbReference type="SUPFAM" id="SSF51735">
    <property type="entry name" value="NAD(P)-binding Rossmann-fold domains"/>
    <property type="match status" value="1"/>
</dbReference>
<dbReference type="PANTHER" id="PTHR44196">
    <property type="entry name" value="DEHYDROGENASE/REDUCTASE SDR FAMILY MEMBER 7B"/>
    <property type="match status" value="1"/>
</dbReference>
<dbReference type="Gene3D" id="3.40.50.720">
    <property type="entry name" value="NAD(P)-binding Rossmann-like Domain"/>
    <property type="match status" value="1"/>
</dbReference>
<protein>
    <submittedName>
        <fullName evidence="4">SDR family NAD(P)-dependent oxidoreductase</fullName>
        <ecNumber evidence="4">1.-.-.-</ecNumber>
    </submittedName>
</protein>
<evidence type="ECO:0000256" key="3">
    <source>
        <dbReference type="RuleBase" id="RU000363"/>
    </source>
</evidence>
<evidence type="ECO:0000313" key="5">
    <source>
        <dbReference type="Proteomes" id="UP001556196"/>
    </source>
</evidence>
<sequence length="244" mass="25771">MLPDGLRPAIVITGASNGIGLAMARAAAGSQPIVLIGRSQERLEAIAREVEERGSEAFVLNLDLIAAGAASRVKDYLDDNRLVCDVLVNSAGHGIQGLAAAQPLADQLDMIDLNARLLVELTLALLPAMVGRRRGGVINMGSIAGLVPGPHMAVYYATKSFVSSFSQALHEELRNTGVTVTCVVPGPVETDFLSGRGIKDLRVFSYLPDLTADEVAASAWRGFRRGKRMVVPGLASKAAALLTW</sequence>
<dbReference type="PIRSF" id="PIRSF000126">
    <property type="entry name" value="11-beta-HSD1"/>
    <property type="match status" value="1"/>
</dbReference>
<evidence type="ECO:0000256" key="2">
    <source>
        <dbReference type="ARBA" id="ARBA00023002"/>
    </source>
</evidence>
<organism evidence="4 5">
    <name type="scientific">Mesorhizobium marinum</name>
    <dbReference type="NCBI Taxonomy" id="3228790"/>
    <lineage>
        <taxon>Bacteria</taxon>
        <taxon>Pseudomonadati</taxon>
        <taxon>Pseudomonadota</taxon>
        <taxon>Alphaproteobacteria</taxon>
        <taxon>Hyphomicrobiales</taxon>
        <taxon>Phyllobacteriaceae</taxon>
        <taxon>Mesorhizobium</taxon>
    </lineage>
</organism>
<dbReference type="Pfam" id="PF00106">
    <property type="entry name" value="adh_short"/>
    <property type="match status" value="1"/>
</dbReference>
<gene>
    <name evidence="4" type="ORF">ABUE31_22700</name>
</gene>
<dbReference type="CDD" id="cd05233">
    <property type="entry name" value="SDR_c"/>
    <property type="match status" value="1"/>
</dbReference>
<keyword evidence="2 4" id="KW-0560">Oxidoreductase</keyword>
<dbReference type="GO" id="GO:0016491">
    <property type="term" value="F:oxidoreductase activity"/>
    <property type="evidence" value="ECO:0007669"/>
    <property type="project" value="UniProtKB-KW"/>
</dbReference>
<dbReference type="RefSeq" id="WP_367726040.1">
    <property type="nucleotide sequence ID" value="NZ_JBFOCI010000031.1"/>
</dbReference>
<evidence type="ECO:0000313" key="4">
    <source>
        <dbReference type="EMBL" id="MEW9808799.1"/>
    </source>
</evidence>
<dbReference type="InterPro" id="IPR002347">
    <property type="entry name" value="SDR_fam"/>
</dbReference>
<dbReference type="PRINTS" id="PR00080">
    <property type="entry name" value="SDRFAMILY"/>
</dbReference>
<accession>A0ABV3R647</accession>
<dbReference type="EC" id="1.-.-.-" evidence="4"/>
<dbReference type="PANTHER" id="PTHR44196:SF2">
    <property type="entry name" value="SHORT-CHAIN DEHYDROGENASE-RELATED"/>
    <property type="match status" value="1"/>
</dbReference>
<comment type="similarity">
    <text evidence="1 3">Belongs to the short-chain dehydrogenases/reductases (SDR) family.</text>
</comment>